<reference evidence="1" key="2">
    <citation type="journal article" date="2015" name="Data Brief">
        <title>Shoot transcriptome of the giant reed, Arundo donax.</title>
        <authorList>
            <person name="Barrero R.A."/>
            <person name="Guerrero F.D."/>
            <person name="Moolhuijzen P."/>
            <person name="Goolsby J.A."/>
            <person name="Tidwell J."/>
            <person name="Bellgard S.E."/>
            <person name="Bellgard M.I."/>
        </authorList>
    </citation>
    <scope>NUCLEOTIDE SEQUENCE</scope>
    <source>
        <tissue evidence="1">Shoot tissue taken approximately 20 cm above the soil surface</tissue>
    </source>
</reference>
<name>A0A0A9FH81_ARUDO</name>
<sequence length="53" mass="5628">MLVHLTAMIRGYLKDGFVNSVAIAKSGHSIVAGVGQVPSLALEDGNVFDRLKM</sequence>
<protein>
    <submittedName>
        <fullName evidence="1">Uncharacterized protein</fullName>
    </submittedName>
</protein>
<accession>A0A0A9FH81</accession>
<proteinExistence type="predicted"/>
<dbReference type="AlphaFoldDB" id="A0A0A9FH81"/>
<dbReference type="EMBL" id="GBRH01190308">
    <property type="protein sequence ID" value="JAE07588.1"/>
    <property type="molecule type" value="Transcribed_RNA"/>
</dbReference>
<reference evidence="1" key="1">
    <citation type="submission" date="2014-09" db="EMBL/GenBank/DDBJ databases">
        <authorList>
            <person name="Magalhaes I.L.F."/>
            <person name="Oliveira U."/>
            <person name="Santos F.R."/>
            <person name="Vidigal T.H.D.A."/>
            <person name="Brescovit A.D."/>
            <person name="Santos A.J."/>
        </authorList>
    </citation>
    <scope>NUCLEOTIDE SEQUENCE</scope>
    <source>
        <tissue evidence="1">Shoot tissue taken approximately 20 cm above the soil surface</tissue>
    </source>
</reference>
<organism evidence="1">
    <name type="scientific">Arundo donax</name>
    <name type="common">Giant reed</name>
    <name type="synonym">Donax arundinaceus</name>
    <dbReference type="NCBI Taxonomy" id="35708"/>
    <lineage>
        <taxon>Eukaryota</taxon>
        <taxon>Viridiplantae</taxon>
        <taxon>Streptophyta</taxon>
        <taxon>Embryophyta</taxon>
        <taxon>Tracheophyta</taxon>
        <taxon>Spermatophyta</taxon>
        <taxon>Magnoliopsida</taxon>
        <taxon>Liliopsida</taxon>
        <taxon>Poales</taxon>
        <taxon>Poaceae</taxon>
        <taxon>PACMAD clade</taxon>
        <taxon>Arundinoideae</taxon>
        <taxon>Arundineae</taxon>
        <taxon>Arundo</taxon>
    </lineage>
</organism>
<evidence type="ECO:0000313" key="1">
    <source>
        <dbReference type="EMBL" id="JAE07588.1"/>
    </source>
</evidence>